<dbReference type="AlphaFoldDB" id="A0A4Y8RQD9"/>
<dbReference type="Pfam" id="PF02570">
    <property type="entry name" value="CbiC"/>
    <property type="match status" value="1"/>
</dbReference>
<evidence type="ECO:0000256" key="2">
    <source>
        <dbReference type="ARBA" id="ARBA00009774"/>
    </source>
</evidence>
<gene>
    <name evidence="6" type="ORF">E3C22_06380</name>
</gene>
<dbReference type="PANTHER" id="PTHR43588">
    <property type="entry name" value="COBALT-PRECORRIN-8 METHYLMUTASE"/>
    <property type="match status" value="1"/>
</dbReference>
<dbReference type="Proteomes" id="UP000298179">
    <property type="component" value="Unassembled WGS sequence"/>
</dbReference>
<evidence type="ECO:0000256" key="1">
    <source>
        <dbReference type="ARBA" id="ARBA00004953"/>
    </source>
</evidence>
<dbReference type="EC" id="5.4.99.61" evidence="6"/>
<dbReference type="SUPFAM" id="SSF63965">
    <property type="entry name" value="Precorrin-8X methylmutase CbiC/CobH"/>
    <property type="match status" value="1"/>
</dbReference>
<dbReference type="EMBL" id="SOZD01000002">
    <property type="protein sequence ID" value="TFF25004.1"/>
    <property type="molecule type" value="Genomic_DNA"/>
</dbReference>
<dbReference type="InterPro" id="IPR003722">
    <property type="entry name" value="Cbl_synth_CobH/CbiC"/>
</dbReference>
<evidence type="ECO:0000313" key="7">
    <source>
        <dbReference type="Proteomes" id="UP000298179"/>
    </source>
</evidence>
<dbReference type="UniPathway" id="UPA00148"/>
<dbReference type="InterPro" id="IPR036588">
    <property type="entry name" value="CobH/CbiC_sf"/>
</dbReference>
<evidence type="ECO:0000256" key="4">
    <source>
        <dbReference type="ARBA" id="ARBA00023235"/>
    </source>
</evidence>
<proteinExistence type="inferred from homology"/>
<keyword evidence="3" id="KW-0169">Cobalamin biosynthesis</keyword>
<comment type="pathway">
    <text evidence="1">Cofactor biosynthesis; adenosylcobalamin biosynthesis.</text>
</comment>
<keyword evidence="7" id="KW-1185">Reference proteome</keyword>
<protein>
    <submittedName>
        <fullName evidence="6">Precorrin-8X methylmutase</fullName>
        <ecNumber evidence="6">5.4.99.61</ecNumber>
    </submittedName>
</protein>
<name>A0A4Y8RQD9_9HYPH</name>
<dbReference type="PANTHER" id="PTHR43588:SF1">
    <property type="entry name" value="COBALT-PRECORRIN-8 METHYLMUTASE"/>
    <property type="match status" value="1"/>
</dbReference>
<comment type="similarity">
    <text evidence="2">Belongs to the CobH/CbiC family.</text>
</comment>
<evidence type="ECO:0000256" key="3">
    <source>
        <dbReference type="ARBA" id="ARBA00022573"/>
    </source>
</evidence>
<reference evidence="6 7" key="1">
    <citation type="submission" date="2019-03" db="EMBL/GenBank/DDBJ databases">
        <title>Jiella endophytica sp. nov., a novel endophytic bacterium isolated from root of Ficus microcarpa Linn. f.</title>
        <authorList>
            <person name="Tuo L."/>
        </authorList>
    </citation>
    <scope>NUCLEOTIDE SEQUENCE [LARGE SCALE GENOMIC DNA]</scope>
    <source>
        <strain evidence="6 7">CBS5Q-3</strain>
    </source>
</reference>
<dbReference type="OrthoDB" id="9780708at2"/>
<evidence type="ECO:0000259" key="5">
    <source>
        <dbReference type="Pfam" id="PF02570"/>
    </source>
</evidence>
<feature type="domain" description="Cobalamin biosynthesis precorrin-8X methylmutase CobH/CbiC" evidence="5">
    <location>
        <begin position="326"/>
        <end position="520"/>
    </location>
</feature>
<evidence type="ECO:0000313" key="6">
    <source>
        <dbReference type="EMBL" id="TFF25004.1"/>
    </source>
</evidence>
<comment type="caution">
    <text evidence="6">The sequence shown here is derived from an EMBL/GenBank/DDBJ whole genome shotgun (WGS) entry which is preliminary data.</text>
</comment>
<organism evidence="6 7">
    <name type="scientific">Jiella endophytica</name>
    <dbReference type="NCBI Taxonomy" id="2558362"/>
    <lineage>
        <taxon>Bacteria</taxon>
        <taxon>Pseudomonadati</taxon>
        <taxon>Pseudomonadota</taxon>
        <taxon>Alphaproteobacteria</taxon>
        <taxon>Hyphomicrobiales</taxon>
        <taxon>Aurantimonadaceae</taxon>
        <taxon>Jiella</taxon>
    </lineage>
</organism>
<sequence length="526" mass="56121">MPLFDRYAIIDWSAANTPTTGKDSIWIALAERDGGGVRLTETSNPPTRSAAMARLRQFLRDALAEDKTVFCGFDFPFGYPKGGAAAVSGEGGWQALWAYFAEALQDRDDNFSNRFEVTGRLNRERLAFAPMYWGRPMHQEVPGLSVTKPDPYPTALPEKRLGEARTGKAQPVWKLNFTGSVGSQAITGIARLQQLRSDPEFAGKIAVWPFETRFAEAIAAPVVLAEIYPGLVDIEKGEKSCLDEAQVETLAELFARLDAADRFGPLLDVPRDLAEDELAAVLSEEGWIVGLDQLKEANLAAADSGGIEDFANGASADAYLKDPAAIYAESFRIIREEADLSAVPPEAEALAVRMIHACGMTDIVADLAISEGAVAAGVAALEAGAPILCDSEMVSHGIISARLKQQNKIVCRITDPRTRRIAEKNATTRSAAQVDLWTDDLLEGAIVAIGNAPTALFRLLERLDEGAPRPALIIGMPVGFVGAAESKAALLADSRGVPFVTLSGRRGGSALAASAVNALAIGTEGQ</sequence>
<dbReference type="Gene3D" id="3.40.50.10230">
    <property type="entry name" value="Cobalamin biosynthesis CobH/CbiC, precorrin-8X methylmutase"/>
    <property type="match status" value="1"/>
</dbReference>
<accession>A0A4Y8RQD9</accession>
<dbReference type="GO" id="GO:0016993">
    <property type="term" value="F:precorrin-8X methylmutase activity"/>
    <property type="evidence" value="ECO:0007669"/>
    <property type="project" value="UniProtKB-EC"/>
</dbReference>
<dbReference type="NCBIfam" id="NF006136">
    <property type="entry name" value="PRK08285.1"/>
    <property type="match status" value="1"/>
</dbReference>
<keyword evidence="4 6" id="KW-0413">Isomerase</keyword>
<dbReference type="GO" id="GO:0009236">
    <property type="term" value="P:cobalamin biosynthetic process"/>
    <property type="evidence" value="ECO:0007669"/>
    <property type="project" value="UniProtKB-UniPathway"/>
</dbReference>